<dbReference type="AlphaFoldDB" id="A0A931FUC9"/>
<sequence length="266" mass="28141">MTYLPKSAFGLLLAAAALASQPAGAQTPPYASKLAVSSTITIATTGNAPPISVAQADGSISGFDVELCETIASALGLKTSLVRVDFAATIPGLKAGRFDMICSATARTPQRLSSPDLWMTEPTLQNFSTLITRATDRSITSVEVPKGKKIGTVRGGQEAKLISETFGNDVELVTYPGIAEEILDLKNGRIDAIAINYITASYYVRANPELKVLKSGFVKEGISPYDHALAVSRAQPELLEAVNAEIAKLKASGAIEKLEKKWISVD</sequence>
<comment type="caution">
    <text evidence="7">The sequence shown here is derived from an EMBL/GenBank/DDBJ whole genome shotgun (WGS) entry which is preliminary data.</text>
</comment>
<dbReference type="Proteomes" id="UP000599312">
    <property type="component" value="Unassembled WGS sequence"/>
</dbReference>
<accession>A0A931FUC9</accession>
<dbReference type="Gene3D" id="3.40.190.10">
    <property type="entry name" value="Periplasmic binding protein-like II"/>
    <property type="match status" value="2"/>
</dbReference>
<dbReference type="InterPro" id="IPR018313">
    <property type="entry name" value="SBP_3_CS"/>
</dbReference>
<evidence type="ECO:0000313" key="8">
    <source>
        <dbReference type="Proteomes" id="UP000599312"/>
    </source>
</evidence>
<evidence type="ECO:0000259" key="6">
    <source>
        <dbReference type="SMART" id="SM00062"/>
    </source>
</evidence>
<dbReference type="InterPro" id="IPR001638">
    <property type="entry name" value="Solute-binding_3/MltF_N"/>
</dbReference>
<feature type="domain" description="Solute-binding protein family 3/N-terminal" evidence="6">
    <location>
        <begin position="39"/>
        <end position="266"/>
    </location>
</feature>
<dbReference type="CDD" id="cd13530">
    <property type="entry name" value="PBP2_peptides_like"/>
    <property type="match status" value="1"/>
</dbReference>
<name>A0A931FUC9_9HYPH</name>
<dbReference type="PANTHER" id="PTHR35936">
    <property type="entry name" value="MEMBRANE-BOUND LYTIC MUREIN TRANSGLYCOSYLASE F"/>
    <property type="match status" value="1"/>
</dbReference>
<keyword evidence="3 5" id="KW-0732">Signal</keyword>
<evidence type="ECO:0000256" key="4">
    <source>
        <dbReference type="RuleBase" id="RU003744"/>
    </source>
</evidence>
<evidence type="ECO:0000256" key="2">
    <source>
        <dbReference type="ARBA" id="ARBA00010333"/>
    </source>
</evidence>
<feature type="signal peptide" evidence="5">
    <location>
        <begin position="1"/>
        <end position="25"/>
    </location>
</feature>
<evidence type="ECO:0000256" key="3">
    <source>
        <dbReference type="ARBA" id="ARBA00022729"/>
    </source>
</evidence>
<gene>
    <name evidence="7" type="ORF">I2H38_19190</name>
</gene>
<dbReference type="SMART" id="SM00062">
    <property type="entry name" value="PBPb"/>
    <property type="match status" value="1"/>
</dbReference>
<comment type="subcellular location">
    <subcellularLocation>
        <location evidence="1">Cell envelope</location>
    </subcellularLocation>
</comment>
<dbReference type="SUPFAM" id="SSF53850">
    <property type="entry name" value="Periplasmic binding protein-like II"/>
    <property type="match status" value="1"/>
</dbReference>
<dbReference type="PANTHER" id="PTHR35936:SF19">
    <property type="entry name" value="AMINO-ACID-BINDING PROTEIN YXEM-RELATED"/>
    <property type="match status" value="1"/>
</dbReference>
<evidence type="ECO:0000313" key="7">
    <source>
        <dbReference type="EMBL" id="MBF9235491.1"/>
    </source>
</evidence>
<feature type="chain" id="PRO_5037014104" evidence="5">
    <location>
        <begin position="26"/>
        <end position="266"/>
    </location>
</feature>
<dbReference type="EMBL" id="JADQDO010000014">
    <property type="protein sequence ID" value="MBF9235491.1"/>
    <property type="molecule type" value="Genomic_DNA"/>
</dbReference>
<reference evidence="7" key="1">
    <citation type="submission" date="2020-11" db="EMBL/GenBank/DDBJ databases">
        <authorList>
            <person name="Kim M.K."/>
        </authorList>
    </citation>
    <scope>NUCLEOTIDE SEQUENCE</scope>
    <source>
        <strain evidence="7">BT350</strain>
    </source>
</reference>
<dbReference type="GO" id="GO:0030313">
    <property type="term" value="C:cell envelope"/>
    <property type="evidence" value="ECO:0007669"/>
    <property type="project" value="UniProtKB-SubCell"/>
</dbReference>
<dbReference type="PROSITE" id="PS01039">
    <property type="entry name" value="SBP_BACTERIAL_3"/>
    <property type="match status" value="1"/>
</dbReference>
<evidence type="ECO:0000256" key="5">
    <source>
        <dbReference type="SAM" id="SignalP"/>
    </source>
</evidence>
<proteinExistence type="inferred from homology"/>
<keyword evidence="8" id="KW-1185">Reference proteome</keyword>
<organism evidence="7 8">
    <name type="scientific">Microvirga alba</name>
    <dbReference type="NCBI Taxonomy" id="2791025"/>
    <lineage>
        <taxon>Bacteria</taxon>
        <taxon>Pseudomonadati</taxon>
        <taxon>Pseudomonadota</taxon>
        <taxon>Alphaproteobacteria</taxon>
        <taxon>Hyphomicrobiales</taxon>
        <taxon>Methylobacteriaceae</taxon>
        <taxon>Microvirga</taxon>
    </lineage>
</organism>
<dbReference type="RefSeq" id="WP_196273480.1">
    <property type="nucleotide sequence ID" value="NZ_JADQDO010000014.1"/>
</dbReference>
<dbReference type="Pfam" id="PF00497">
    <property type="entry name" value="SBP_bac_3"/>
    <property type="match status" value="1"/>
</dbReference>
<evidence type="ECO:0000256" key="1">
    <source>
        <dbReference type="ARBA" id="ARBA00004196"/>
    </source>
</evidence>
<protein>
    <submittedName>
        <fullName evidence="7">Amino acid ABC transporter substrate-binding protein</fullName>
    </submittedName>
</protein>
<comment type="similarity">
    <text evidence="2 4">Belongs to the bacterial solute-binding protein 3 family.</text>
</comment>